<feature type="compositionally biased region" description="Basic residues" evidence="1">
    <location>
        <begin position="465"/>
        <end position="477"/>
    </location>
</feature>
<dbReference type="AlphaFoldDB" id="A0A2C6KMV9"/>
<dbReference type="RefSeq" id="XP_067927013.1">
    <property type="nucleotide sequence ID" value="XM_068061007.1"/>
</dbReference>
<feature type="region of interest" description="Disordered" evidence="1">
    <location>
        <begin position="254"/>
        <end position="321"/>
    </location>
</feature>
<dbReference type="GeneID" id="94424218"/>
<feature type="region of interest" description="Disordered" evidence="1">
    <location>
        <begin position="782"/>
        <end position="844"/>
    </location>
</feature>
<keyword evidence="3" id="KW-1185">Reference proteome</keyword>
<feature type="region of interest" description="Disordered" evidence="1">
    <location>
        <begin position="1071"/>
        <end position="1108"/>
    </location>
</feature>
<dbReference type="Proteomes" id="UP000221165">
    <property type="component" value="Unassembled WGS sequence"/>
</dbReference>
<name>A0A2C6KMV9_9APIC</name>
<gene>
    <name evidence="2" type="ORF">CSUI_000800</name>
</gene>
<dbReference type="VEuPathDB" id="ToxoDB:CSUI_000800"/>
<feature type="compositionally biased region" description="Polar residues" evidence="1">
    <location>
        <begin position="626"/>
        <end position="637"/>
    </location>
</feature>
<reference evidence="2 3" key="1">
    <citation type="journal article" date="2017" name="Int. J. Parasitol.">
        <title>The genome of the protozoan parasite Cystoisospora suis and a reverse vaccinology approach to identify vaccine candidates.</title>
        <authorList>
            <person name="Palmieri N."/>
            <person name="Shrestha A."/>
            <person name="Ruttkowski B."/>
            <person name="Beck T."/>
            <person name="Vogl C."/>
            <person name="Tomley F."/>
            <person name="Blake D.P."/>
            <person name="Joachim A."/>
        </authorList>
    </citation>
    <scope>NUCLEOTIDE SEQUENCE [LARGE SCALE GENOMIC DNA]</scope>
    <source>
        <strain evidence="2 3">Wien I</strain>
    </source>
</reference>
<feature type="compositionally biased region" description="Basic and acidic residues" evidence="1">
    <location>
        <begin position="1079"/>
        <end position="1095"/>
    </location>
</feature>
<feature type="compositionally biased region" description="Basic residues" evidence="1">
    <location>
        <begin position="548"/>
        <end position="562"/>
    </location>
</feature>
<evidence type="ECO:0000313" key="3">
    <source>
        <dbReference type="Proteomes" id="UP000221165"/>
    </source>
</evidence>
<evidence type="ECO:0000313" key="2">
    <source>
        <dbReference type="EMBL" id="PHJ25341.1"/>
    </source>
</evidence>
<evidence type="ECO:0000256" key="1">
    <source>
        <dbReference type="SAM" id="MobiDB-lite"/>
    </source>
</evidence>
<feature type="region of interest" description="Disordered" evidence="1">
    <location>
        <begin position="151"/>
        <end position="206"/>
    </location>
</feature>
<dbReference type="EMBL" id="MIGC01000308">
    <property type="protein sequence ID" value="PHJ25341.1"/>
    <property type="molecule type" value="Genomic_DNA"/>
</dbReference>
<feature type="compositionally biased region" description="Basic and acidic residues" evidence="1">
    <location>
        <begin position="182"/>
        <end position="197"/>
    </location>
</feature>
<feature type="compositionally biased region" description="Basic and acidic residues" evidence="1">
    <location>
        <begin position="525"/>
        <end position="539"/>
    </location>
</feature>
<proteinExistence type="predicted"/>
<feature type="region of interest" description="Disordered" evidence="1">
    <location>
        <begin position="1"/>
        <end position="54"/>
    </location>
</feature>
<feature type="compositionally biased region" description="Basic and acidic residues" evidence="1">
    <location>
        <begin position="570"/>
        <end position="587"/>
    </location>
</feature>
<feature type="compositionally biased region" description="Basic residues" evidence="1">
    <location>
        <begin position="650"/>
        <end position="664"/>
    </location>
</feature>
<organism evidence="2 3">
    <name type="scientific">Cystoisospora suis</name>
    <dbReference type="NCBI Taxonomy" id="483139"/>
    <lineage>
        <taxon>Eukaryota</taxon>
        <taxon>Sar</taxon>
        <taxon>Alveolata</taxon>
        <taxon>Apicomplexa</taxon>
        <taxon>Conoidasida</taxon>
        <taxon>Coccidia</taxon>
        <taxon>Eucoccidiorida</taxon>
        <taxon>Eimeriorina</taxon>
        <taxon>Sarcocystidae</taxon>
        <taxon>Cystoisospora</taxon>
    </lineage>
</organism>
<protein>
    <submittedName>
        <fullName evidence="2">Uncharacterized protein</fullName>
    </submittedName>
</protein>
<comment type="caution">
    <text evidence="2">The sequence shown here is derived from an EMBL/GenBank/DDBJ whole genome shotgun (WGS) entry which is preliminary data.</text>
</comment>
<feature type="region of interest" description="Disordered" evidence="1">
    <location>
        <begin position="436"/>
        <end position="700"/>
    </location>
</feature>
<feature type="compositionally biased region" description="Basic and acidic residues" evidence="1">
    <location>
        <begin position="665"/>
        <end position="674"/>
    </location>
</feature>
<sequence length="1243" mass="133532">MGERGLSDVDSTEEDSEQDSAIAQVVASDGRHQSCGSQDYRPTGPVAPRGQRDTGCKTKKSILRFRGLRREMSSGASEIFSSPAVCCLVRGRQSAEDPFSYDPPWRFRWQCTEAWKLRDLSKKESPTSGLFETWGHLGKAEIRLCAVRSEPDVSSGVPDKGKAGKDSPLGVASRHSASLPPPERRQLKGRKSSEARRNNGGNDKTACATSECVPFGVFLVFHAAVRADFTIQIVRPYSEDCRGERVREECSSSLSQTIRLTKEAGTPRADGCATQRQAKKSTSSEHAIKGQRRTANEETEPERQRADRKKRTTKEEGEVLKESERLQCEYSGRRNHWHGISNFGALDATADKKNDVLFIDVLIHRAVPLSQTSQKVDSGATCEFSRIRARQGTNMTLSTSASTTSLATVASRSSRRFTGGARSVERRLQLGNTMEQLREEAPSDTSETEWRQSVVETFSKPPGGRTRRGQIVKQRTRAIHEDEDADSDSHTTTPPARSPTMGEPPIRLFRQSVKNATNPENAYPTRRDGRPAEHERGKEASATGPTTKGRKRRVRASKKKSHVGSGGEGTRGDAMPRDPEHPRKTAERGSSAAAQSSVGVEPAASPKAAQSRPAVVRCRRAAENAALQSGQVSSQNAGKKDPPSNGSQRARGRKSRRNALAKKSHAAECAEGGRKSAATGRDARVASARGAPLCSGRKQTKAVKTRSEAFTEPGNRDSIVRKIAANDSRQLEVERGGAARGLVIDSRCSQGDDPEALGFDAVERAALVRLIRSVLSAVAPACPSPNAPRRGSSAFCSGEGGASHAGRTTFPEYRPVPECDALPGRKGSDFRSFPQSSTSSCPPFHNGPSLGTGYTTMPSDAMRACRIALECLLKHPQTADQGTLTGQPSFHPISAAENRDRLHLADEQSGRRPVSFASLPGFSRLPHSASIVNDKPILGDSVMRGVGERNPQSAGAQLGSSDCTVRPGFVAEYAAQRRLHSEPPDTVGPAAATHILGTAATHPTYSARALEDPHGQCIGQPLLGMAESGAAGGDPGSNDSLAWGQGASAWANDSVELSALRDLLSVLSRGGCGGGSSNRKQEHTSSDNRRYERRTSSPLHKHIGVDGDTTTRSVIDSVTTLSRNTPFGTANSDIIADGGLLSGLLQHTNLGGVSSSTALASAPPHTDALPCAPGRHGFSIRKHRKARGCCKDRVERASQLRRSRLFILTRRPSTGKPTDTRKGEMQTEEAFLAIRGGCKEGSW</sequence>
<accession>A0A2C6KMV9</accession>